<dbReference type="OrthoDB" id="2146857at2"/>
<dbReference type="SUPFAM" id="SSF52218">
    <property type="entry name" value="Flavoproteins"/>
    <property type="match status" value="1"/>
</dbReference>
<reference evidence="3" key="1">
    <citation type="submission" date="2020-02" db="EMBL/GenBank/DDBJ databases">
        <authorList>
            <person name="Fontana A."/>
            <person name="Patrone V."/>
            <person name="Morelli L."/>
        </authorList>
    </citation>
    <scope>NUCLEOTIDE SEQUENCE</scope>
    <source>
        <strain evidence="2">CCUG 30943</strain>
        <strain evidence="3">CCUG 43002</strain>
    </source>
</reference>
<dbReference type="EMBL" id="JAAOCP010000002">
    <property type="protein sequence ID" value="MBJ7638219.1"/>
    <property type="molecule type" value="Genomic_DNA"/>
</dbReference>
<dbReference type="Gene3D" id="3.40.50.360">
    <property type="match status" value="1"/>
</dbReference>
<protein>
    <submittedName>
        <fullName evidence="3">Flavodoxin</fullName>
    </submittedName>
</protein>
<dbReference type="GO" id="GO:0010181">
    <property type="term" value="F:FMN binding"/>
    <property type="evidence" value="ECO:0007669"/>
    <property type="project" value="InterPro"/>
</dbReference>
<dbReference type="InterPro" id="IPR029039">
    <property type="entry name" value="Flavoprotein-like_sf"/>
</dbReference>
<evidence type="ECO:0000259" key="1">
    <source>
        <dbReference type="Pfam" id="PF12724"/>
    </source>
</evidence>
<dbReference type="GeneID" id="57979675"/>
<sequence length="181" mass="21179">MSAVIIYDTKYGHTATYANWIADELHISKYRLDEIGALDLSTYDTIIFGGPIFNGRIKIANLINSELANLNACEIIFFSVGLHPIDRDYFSSICTQNFDYPAQQRVHFYQLQGAVNPEKLKWWHRMMVWFIKKFDHDINQQHIQGLEEAENHMIDLPKRFRKLVSPIVAEVRRHERAISLQ</sequence>
<accession>A0A0R2F8D5</accession>
<dbReference type="InterPro" id="IPR026816">
    <property type="entry name" value="Flavodoxin_dom"/>
</dbReference>
<reference evidence="3 4" key="2">
    <citation type="journal article" date="2021" name="Int. J. Food Microbiol.">
        <title>Safety demonstration of a microbial species for use in the food chain: Weissella confusa.</title>
        <authorList>
            <person name="Bourdichon F."/>
            <person name="Patrone V."/>
            <person name="Fontana A."/>
            <person name="Milani G."/>
            <person name="Morelli L."/>
        </authorList>
    </citation>
    <scope>NUCLEOTIDE SEQUENCE [LARGE SCALE GENOMIC DNA]</scope>
    <source>
        <strain evidence="2">CCUG 30943</strain>
        <strain evidence="3 4">CCUG 43002</strain>
    </source>
</reference>
<organism evidence="3 4">
    <name type="scientific">Weissella confusa</name>
    <name type="common">Lactobacillus confusus</name>
    <dbReference type="NCBI Taxonomy" id="1583"/>
    <lineage>
        <taxon>Bacteria</taxon>
        <taxon>Bacillati</taxon>
        <taxon>Bacillota</taxon>
        <taxon>Bacilli</taxon>
        <taxon>Lactobacillales</taxon>
        <taxon>Lactobacillaceae</taxon>
        <taxon>Weissella</taxon>
    </lineage>
</organism>
<evidence type="ECO:0000313" key="4">
    <source>
        <dbReference type="Proteomes" id="UP000728106"/>
    </source>
</evidence>
<proteinExistence type="predicted"/>
<evidence type="ECO:0000313" key="3">
    <source>
        <dbReference type="EMBL" id="MBJ7638219.1"/>
    </source>
</evidence>
<dbReference type="InterPro" id="IPR001226">
    <property type="entry name" value="Flavodoxin_CS"/>
</dbReference>
<dbReference type="RefSeq" id="WP_003607846.1">
    <property type="nucleotide sequence ID" value="NZ_ALXH01000115.1"/>
</dbReference>
<name>A0A0R2F8D5_WEICO</name>
<dbReference type="Pfam" id="PF12724">
    <property type="entry name" value="Flavodoxin_5"/>
    <property type="match status" value="1"/>
</dbReference>
<feature type="domain" description="Flavodoxin" evidence="1">
    <location>
        <begin position="4"/>
        <end position="135"/>
    </location>
</feature>
<dbReference type="PANTHER" id="PTHR38030:SF2">
    <property type="entry name" value="PROTOPORPHYRINOGEN IX DEHYDROGENASE [QUINONE]"/>
    <property type="match status" value="1"/>
</dbReference>
<dbReference type="InterPro" id="IPR052200">
    <property type="entry name" value="Protoporphyrinogen_IX_DH"/>
</dbReference>
<dbReference type="AlphaFoldDB" id="A0A0R2F8D5"/>
<dbReference type="GO" id="GO:0006783">
    <property type="term" value="P:heme biosynthetic process"/>
    <property type="evidence" value="ECO:0007669"/>
    <property type="project" value="TreeGrafter"/>
</dbReference>
<dbReference type="Proteomes" id="UP000728106">
    <property type="component" value="Unassembled WGS sequence"/>
</dbReference>
<dbReference type="GO" id="GO:0009055">
    <property type="term" value="F:electron transfer activity"/>
    <property type="evidence" value="ECO:0007669"/>
    <property type="project" value="InterPro"/>
</dbReference>
<comment type="caution">
    <text evidence="3">The sequence shown here is derived from an EMBL/GenBank/DDBJ whole genome shotgun (WGS) entry which is preliminary data.</text>
</comment>
<dbReference type="EMBL" id="JAAOCX010000003">
    <property type="protein sequence ID" value="MBJ7632098.1"/>
    <property type="molecule type" value="Genomic_DNA"/>
</dbReference>
<dbReference type="Proteomes" id="UP000808038">
    <property type="component" value="Unassembled WGS sequence"/>
</dbReference>
<dbReference type="GO" id="GO:0070819">
    <property type="term" value="F:menaquinone-dependent protoporphyrinogen oxidase activity"/>
    <property type="evidence" value="ECO:0007669"/>
    <property type="project" value="TreeGrafter"/>
</dbReference>
<dbReference type="PANTHER" id="PTHR38030">
    <property type="entry name" value="PROTOPORPHYRINOGEN IX DEHYDROGENASE [MENAQUINONE]"/>
    <property type="match status" value="1"/>
</dbReference>
<gene>
    <name evidence="3" type="ORF">HAU20_02295</name>
    <name evidence="2" type="ORF">HAU43_03130</name>
</gene>
<dbReference type="PROSITE" id="PS00201">
    <property type="entry name" value="FLAVODOXIN"/>
    <property type="match status" value="1"/>
</dbReference>
<keyword evidence="4" id="KW-1185">Reference proteome</keyword>
<evidence type="ECO:0000313" key="2">
    <source>
        <dbReference type="EMBL" id="MBJ7632098.1"/>
    </source>
</evidence>